<keyword evidence="4 9" id="KW-0479">Metal-binding</keyword>
<gene>
    <name evidence="10" type="ORF">HID58_032228</name>
</gene>
<dbReference type="NCBIfam" id="TIGR01330">
    <property type="entry name" value="bisphos_HAL2"/>
    <property type="match status" value="1"/>
</dbReference>
<dbReference type="InterPro" id="IPR020583">
    <property type="entry name" value="Inositol_monoP_metal-BS"/>
</dbReference>
<dbReference type="PANTHER" id="PTHR43200">
    <property type="entry name" value="PHOSPHATASE"/>
    <property type="match status" value="1"/>
</dbReference>
<comment type="catalytic activity">
    <reaction evidence="7">
        <text>adenosine 3',5'-bisphosphate + H2O = AMP + phosphate</text>
        <dbReference type="Rhea" id="RHEA:10040"/>
        <dbReference type="ChEBI" id="CHEBI:15377"/>
        <dbReference type="ChEBI" id="CHEBI:43474"/>
        <dbReference type="ChEBI" id="CHEBI:58343"/>
        <dbReference type="ChEBI" id="CHEBI:456215"/>
        <dbReference type="EC" id="3.1.3.7"/>
    </reaction>
    <physiologicalReaction direction="left-to-right" evidence="7">
        <dbReference type="Rhea" id="RHEA:10041"/>
    </physiologicalReaction>
</comment>
<protein>
    <recommendedName>
        <fullName evidence="3 9">3'(2'),5'-bisphosphate nucleotidase</fullName>
        <ecNumber evidence="3 9">3.1.3.7</ecNumber>
    </recommendedName>
</protein>
<proteinExistence type="inferred from homology"/>
<evidence type="ECO:0000256" key="1">
    <source>
        <dbReference type="ARBA" id="ARBA00001946"/>
    </source>
</evidence>
<evidence type="ECO:0000256" key="7">
    <source>
        <dbReference type="ARBA" id="ARBA00044479"/>
    </source>
</evidence>
<comment type="catalytic activity">
    <reaction evidence="8">
        <text>3'-phosphoadenylyl sulfate + H2O = adenosine 5'-phosphosulfate + phosphate</text>
        <dbReference type="Rhea" id="RHEA:77639"/>
        <dbReference type="ChEBI" id="CHEBI:15377"/>
        <dbReference type="ChEBI" id="CHEBI:43474"/>
        <dbReference type="ChEBI" id="CHEBI:58243"/>
        <dbReference type="ChEBI" id="CHEBI:58339"/>
        <dbReference type="EC" id="3.1.3.7"/>
    </reaction>
    <physiologicalReaction direction="left-to-right" evidence="8">
        <dbReference type="Rhea" id="RHEA:77640"/>
    </physiologicalReaction>
</comment>
<evidence type="ECO:0000256" key="5">
    <source>
        <dbReference type="ARBA" id="ARBA00022801"/>
    </source>
</evidence>
<evidence type="ECO:0000256" key="6">
    <source>
        <dbReference type="ARBA" id="ARBA00022842"/>
    </source>
</evidence>
<dbReference type="Pfam" id="PF00459">
    <property type="entry name" value="Inositol_P"/>
    <property type="match status" value="1"/>
</dbReference>
<dbReference type="Proteomes" id="UP000824890">
    <property type="component" value="Unassembled WGS sequence"/>
</dbReference>
<accession>A0ABQ8BVS0</accession>
<dbReference type="InterPro" id="IPR000760">
    <property type="entry name" value="Inositol_monophosphatase-like"/>
</dbReference>
<keyword evidence="5 9" id="KW-0378">Hydrolase</keyword>
<name>A0ABQ8BVS0_BRANA</name>
<comment type="similarity">
    <text evidence="2 9">Belongs to the inositol monophosphatase superfamily.</text>
</comment>
<dbReference type="EC" id="3.1.3.7" evidence="3 9"/>
<comment type="function">
    <text evidence="9">Converts adenosine 3'-phosphate 5'-phosphosulfate (PAPS) to adenosine 5'-phosphosulfate (APS) and 3'(2')-phosphoadenosine 5'-phosphate (PAP) to AMP.</text>
</comment>
<organism evidence="10 11">
    <name type="scientific">Brassica napus</name>
    <name type="common">Rape</name>
    <dbReference type="NCBI Taxonomy" id="3708"/>
    <lineage>
        <taxon>Eukaryota</taxon>
        <taxon>Viridiplantae</taxon>
        <taxon>Streptophyta</taxon>
        <taxon>Embryophyta</taxon>
        <taxon>Tracheophyta</taxon>
        <taxon>Spermatophyta</taxon>
        <taxon>Magnoliopsida</taxon>
        <taxon>eudicotyledons</taxon>
        <taxon>Gunneridae</taxon>
        <taxon>Pentapetalae</taxon>
        <taxon>rosids</taxon>
        <taxon>malvids</taxon>
        <taxon>Brassicales</taxon>
        <taxon>Brassicaceae</taxon>
        <taxon>Brassiceae</taxon>
        <taxon>Brassica</taxon>
    </lineage>
</organism>
<sequence>FHQMAYEKELDAAKKAASLAARLCQKVQKALLQSDVQSKSDKSPVTVADYGSQAVVSLLLQRELSSEPFSLVAEEDSADLRKEGSQDIIERITKLVNDTLATEDPLKPIDSTLSTDDILRAIDCGTSEGGPNGRHWVLDPIDGTKGFLRGDQYAVALGLLEEGKVVLGVLACPNLPLASIAGNDNKNKNSSSSEEKGCLFYATIGSGTYMQPLDSNSDPVKVHVSSVENPEDASFFESFEGAHSLHDLSSSIANYGALSRGDGAIYLRFPHKGYREKIWDHVAGAIVVTEAGGIVTDAGGKALDFSKGKYLDLDTGIIVANEKIMPLLLKAVRDSIAEQENASSL</sequence>
<dbReference type="PANTHER" id="PTHR43200:SF18">
    <property type="entry name" value="3'(2'),5'-BISPHOSPHATE NUCLEOTIDASE"/>
    <property type="match status" value="1"/>
</dbReference>
<evidence type="ECO:0000256" key="4">
    <source>
        <dbReference type="ARBA" id="ARBA00022723"/>
    </source>
</evidence>
<evidence type="ECO:0000256" key="2">
    <source>
        <dbReference type="ARBA" id="ARBA00009759"/>
    </source>
</evidence>
<feature type="non-terminal residue" evidence="10">
    <location>
        <position position="1"/>
    </location>
</feature>
<dbReference type="InterPro" id="IPR051090">
    <property type="entry name" value="Inositol_monoP_superfamily"/>
</dbReference>
<evidence type="ECO:0000256" key="3">
    <source>
        <dbReference type="ARBA" id="ARBA00012633"/>
    </source>
</evidence>
<comment type="cofactor">
    <cofactor evidence="1 9">
        <name>Mg(2+)</name>
        <dbReference type="ChEBI" id="CHEBI:18420"/>
    </cofactor>
</comment>
<dbReference type="EMBL" id="JAGKQM010000009">
    <property type="protein sequence ID" value="KAH0908907.1"/>
    <property type="molecule type" value="Genomic_DNA"/>
</dbReference>
<evidence type="ECO:0000313" key="11">
    <source>
        <dbReference type="Proteomes" id="UP000824890"/>
    </source>
</evidence>
<keyword evidence="6 9" id="KW-0460">Magnesium</keyword>
<dbReference type="Gene3D" id="3.40.190.80">
    <property type="match status" value="1"/>
</dbReference>
<dbReference type="CDD" id="cd01517">
    <property type="entry name" value="PAP_phosphatase"/>
    <property type="match status" value="1"/>
</dbReference>
<evidence type="ECO:0000256" key="9">
    <source>
        <dbReference type="RuleBase" id="RU368076"/>
    </source>
</evidence>
<evidence type="ECO:0000313" key="10">
    <source>
        <dbReference type="EMBL" id="KAH0908907.1"/>
    </source>
</evidence>
<keyword evidence="11" id="KW-1185">Reference proteome</keyword>
<dbReference type="SUPFAM" id="SSF56655">
    <property type="entry name" value="Carbohydrate phosphatase"/>
    <property type="match status" value="1"/>
</dbReference>
<reference evidence="10 11" key="1">
    <citation type="submission" date="2021-05" db="EMBL/GenBank/DDBJ databases">
        <title>Genome Assembly of Synthetic Allotetraploid Brassica napus Reveals Homoeologous Exchanges between Subgenomes.</title>
        <authorList>
            <person name="Davis J.T."/>
        </authorList>
    </citation>
    <scope>NUCLEOTIDE SEQUENCE [LARGE SCALE GENOMIC DNA]</scope>
    <source>
        <strain evidence="11">cv. Da-Ae</strain>
        <tissue evidence="10">Seedling</tissue>
    </source>
</reference>
<dbReference type="PROSITE" id="PS00629">
    <property type="entry name" value="IMP_1"/>
    <property type="match status" value="1"/>
</dbReference>
<dbReference type="InterPro" id="IPR006239">
    <property type="entry name" value="DPNP"/>
</dbReference>
<dbReference type="Gene3D" id="3.30.540.10">
    <property type="entry name" value="Fructose-1,6-Bisphosphatase, subunit A, domain 1"/>
    <property type="match status" value="1"/>
</dbReference>
<comment type="caution">
    <text evidence="10">The sequence shown here is derived from an EMBL/GenBank/DDBJ whole genome shotgun (WGS) entry which is preliminary data.</text>
</comment>
<evidence type="ECO:0000256" key="8">
    <source>
        <dbReference type="ARBA" id="ARBA00044484"/>
    </source>
</evidence>